<comment type="caution">
    <text evidence="1">The sequence shown here is derived from an EMBL/GenBank/DDBJ whole genome shotgun (WGS) entry which is preliminary data.</text>
</comment>
<organism evidence="1 2">
    <name type="scientific">Mauremys mutica</name>
    <name type="common">yellowpond turtle</name>
    <dbReference type="NCBI Taxonomy" id="74926"/>
    <lineage>
        <taxon>Eukaryota</taxon>
        <taxon>Metazoa</taxon>
        <taxon>Chordata</taxon>
        <taxon>Craniata</taxon>
        <taxon>Vertebrata</taxon>
        <taxon>Euteleostomi</taxon>
        <taxon>Archelosauria</taxon>
        <taxon>Testudinata</taxon>
        <taxon>Testudines</taxon>
        <taxon>Cryptodira</taxon>
        <taxon>Durocryptodira</taxon>
        <taxon>Testudinoidea</taxon>
        <taxon>Geoemydidae</taxon>
        <taxon>Geoemydinae</taxon>
        <taxon>Mauremys</taxon>
    </lineage>
</organism>
<dbReference type="EMBL" id="JAHDVG010000483">
    <property type="protein sequence ID" value="KAH1170995.1"/>
    <property type="molecule type" value="Genomic_DNA"/>
</dbReference>
<dbReference type="AlphaFoldDB" id="A0A9D3X1J5"/>
<evidence type="ECO:0000313" key="1">
    <source>
        <dbReference type="EMBL" id="KAH1170995.1"/>
    </source>
</evidence>
<keyword evidence="2" id="KW-1185">Reference proteome</keyword>
<accession>A0A9D3X1J5</accession>
<name>A0A9D3X1J5_9SAUR</name>
<reference evidence="1" key="1">
    <citation type="submission" date="2021-09" db="EMBL/GenBank/DDBJ databases">
        <title>The genome of Mauremys mutica provides insights into the evolution of semi-aquatic lifestyle.</title>
        <authorList>
            <person name="Gong S."/>
            <person name="Gao Y."/>
        </authorList>
    </citation>
    <scope>NUCLEOTIDE SEQUENCE</scope>
    <source>
        <strain evidence="1">MM-2020</strain>
        <tissue evidence="1">Muscle</tissue>
    </source>
</reference>
<protein>
    <submittedName>
        <fullName evidence="1">Uncharacterized protein</fullName>
    </submittedName>
</protein>
<dbReference type="Proteomes" id="UP000827986">
    <property type="component" value="Unassembled WGS sequence"/>
</dbReference>
<gene>
    <name evidence="1" type="ORF">KIL84_006613</name>
</gene>
<sequence length="100" mass="10754">MEIEGAGGRCLPVEELCCTQLLTGDDVAGESVVHTGIMVSNNERAMTSFKMYQTASPGMFQNKCKIPALMGQCPMPTLKSRVLEMALTSSASSCLLSRMM</sequence>
<proteinExistence type="predicted"/>
<evidence type="ECO:0000313" key="2">
    <source>
        <dbReference type="Proteomes" id="UP000827986"/>
    </source>
</evidence>